<name>A0ACC0VQ46_9STRA</name>
<accession>A0ACC0VQ46</accession>
<gene>
    <name evidence="1" type="ORF">PsorP6_004379</name>
</gene>
<evidence type="ECO:0000313" key="2">
    <source>
        <dbReference type="Proteomes" id="UP001163321"/>
    </source>
</evidence>
<organism evidence="1 2">
    <name type="scientific">Peronosclerospora sorghi</name>
    <dbReference type="NCBI Taxonomy" id="230839"/>
    <lineage>
        <taxon>Eukaryota</taxon>
        <taxon>Sar</taxon>
        <taxon>Stramenopiles</taxon>
        <taxon>Oomycota</taxon>
        <taxon>Peronosporomycetes</taxon>
        <taxon>Peronosporales</taxon>
        <taxon>Peronosporaceae</taxon>
        <taxon>Peronosclerospora</taxon>
    </lineage>
</organism>
<keyword evidence="2" id="KW-1185">Reference proteome</keyword>
<dbReference type="EMBL" id="CM047587">
    <property type="protein sequence ID" value="KAI9908587.1"/>
    <property type="molecule type" value="Genomic_DNA"/>
</dbReference>
<proteinExistence type="predicted"/>
<evidence type="ECO:0000313" key="1">
    <source>
        <dbReference type="EMBL" id="KAI9908587.1"/>
    </source>
</evidence>
<comment type="caution">
    <text evidence="1">The sequence shown here is derived from an EMBL/GenBank/DDBJ whole genome shotgun (WGS) entry which is preliminary data.</text>
</comment>
<sequence length="97" mass="10745">MFFSNASSTGSRNVSMVQVRIDMMPTLLSTALWPFLNTYVDGGDNSQAFIGQGFAKRYQGRPTFSKPLTPLAFLQQLQDRFKGTDEWPGSPSVNPPP</sequence>
<protein>
    <submittedName>
        <fullName evidence="1">Uncharacterized protein</fullName>
    </submittedName>
</protein>
<dbReference type="Proteomes" id="UP001163321">
    <property type="component" value="Chromosome 8"/>
</dbReference>
<reference evidence="1 2" key="1">
    <citation type="journal article" date="2022" name="bioRxiv">
        <title>The genome of the oomycete Peronosclerospora sorghi, a cosmopolitan pathogen of maize and sorghum, is inflated with dispersed pseudogenes.</title>
        <authorList>
            <person name="Fletcher K."/>
            <person name="Martin F."/>
            <person name="Isakeit T."/>
            <person name="Cavanaugh K."/>
            <person name="Magill C."/>
            <person name="Michelmore R."/>
        </authorList>
    </citation>
    <scope>NUCLEOTIDE SEQUENCE [LARGE SCALE GENOMIC DNA]</scope>
    <source>
        <strain evidence="1">P6</strain>
    </source>
</reference>